<evidence type="ECO:0000313" key="2">
    <source>
        <dbReference type="EMBL" id="JAD75666.1"/>
    </source>
</evidence>
<organism evidence="2">
    <name type="scientific">Arundo donax</name>
    <name type="common">Giant reed</name>
    <name type="synonym">Donax arundinaceus</name>
    <dbReference type="NCBI Taxonomy" id="35708"/>
    <lineage>
        <taxon>Eukaryota</taxon>
        <taxon>Viridiplantae</taxon>
        <taxon>Streptophyta</taxon>
        <taxon>Embryophyta</taxon>
        <taxon>Tracheophyta</taxon>
        <taxon>Spermatophyta</taxon>
        <taxon>Magnoliopsida</taxon>
        <taxon>Liliopsida</taxon>
        <taxon>Poales</taxon>
        <taxon>Poaceae</taxon>
        <taxon>PACMAD clade</taxon>
        <taxon>Arundinoideae</taxon>
        <taxon>Arundineae</taxon>
        <taxon>Arundo</taxon>
    </lineage>
</organism>
<evidence type="ECO:0000256" key="1">
    <source>
        <dbReference type="SAM" id="MobiDB-lite"/>
    </source>
</evidence>
<dbReference type="EMBL" id="GBRH01222229">
    <property type="protein sequence ID" value="JAD75666.1"/>
    <property type="molecule type" value="Transcribed_RNA"/>
</dbReference>
<protein>
    <submittedName>
        <fullName evidence="2">Uncharacterized protein</fullName>
    </submittedName>
</protein>
<sequence>MVMTTTQAPKKKKRMNLKRQSMGRKACAMMKVQSMFTDTLMLCPADRISSGKISLGTSHPRGPHDQANPATYAQMKNTTMAAYALGISATPENPNLAPIRLPTTIWQASIWVPPCRNSLRRPSRSTVTMDTKVANTLTRPVITADMSDASSANPSVLNSTGA</sequence>
<name>A0A0A9CJC7_ARUDO</name>
<dbReference type="AlphaFoldDB" id="A0A0A9CJC7"/>
<proteinExistence type="predicted"/>
<reference evidence="2" key="2">
    <citation type="journal article" date="2015" name="Data Brief">
        <title>Shoot transcriptome of the giant reed, Arundo donax.</title>
        <authorList>
            <person name="Barrero R.A."/>
            <person name="Guerrero F.D."/>
            <person name="Moolhuijzen P."/>
            <person name="Goolsby J.A."/>
            <person name="Tidwell J."/>
            <person name="Bellgard S.E."/>
            <person name="Bellgard M.I."/>
        </authorList>
    </citation>
    <scope>NUCLEOTIDE SEQUENCE</scope>
    <source>
        <tissue evidence="2">Shoot tissue taken approximately 20 cm above the soil surface</tissue>
    </source>
</reference>
<feature type="region of interest" description="Disordered" evidence="1">
    <location>
        <begin position="1"/>
        <end position="24"/>
    </location>
</feature>
<accession>A0A0A9CJC7</accession>
<reference evidence="2" key="1">
    <citation type="submission" date="2014-09" db="EMBL/GenBank/DDBJ databases">
        <authorList>
            <person name="Magalhaes I.L.F."/>
            <person name="Oliveira U."/>
            <person name="Santos F.R."/>
            <person name="Vidigal T.H.D.A."/>
            <person name="Brescovit A.D."/>
            <person name="Santos A.J."/>
        </authorList>
    </citation>
    <scope>NUCLEOTIDE SEQUENCE</scope>
    <source>
        <tissue evidence="2">Shoot tissue taken approximately 20 cm above the soil surface</tissue>
    </source>
</reference>